<comment type="similarity">
    <text evidence="3 6">Belongs to the DHNA family.</text>
</comment>
<sequence>MISSNQDAAKTESEAVYTIRMMNCAFFAHHGVFDEEHKLGQRFYVDAILDVDPGNALENDDIDGTVHYGIAFAVIQDIITGRQRYLIETLALDVAKALAARFPQVKRAEITVRKPNAPVPGVLDHVEVTVVYPQ</sequence>
<comment type="catalytic activity">
    <reaction evidence="1 6">
        <text>7,8-dihydroneopterin = 6-hydroxymethyl-7,8-dihydropterin + glycolaldehyde</text>
        <dbReference type="Rhea" id="RHEA:10540"/>
        <dbReference type="ChEBI" id="CHEBI:17001"/>
        <dbReference type="ChEBI" id="CHEBI:17071"/>
        <dbReference type="ChEBI" id="CHEBI:44841"/>
        <dbReference type="EC" id="4.1.2.25"/>
    </reaction>
</comment>
<feature type="domain" description="Dihydroneopterin aldolase/epimerase" evidence="7">
    <location>
        <begin position="19"/>
        <end position="132"/>
    </location>
</feature>
<evidence type="ECO:0000256" key="5">
    <source>
        <dbReference type="ARBA" id="ARBA00023239"/>
    </source>
</evidence>
<dbReference type="Gene3D" id="3.30.1130.10">
    <property type="match status" value="1"/>
</dbReference>
<dbReference type="EMBL" id="ACQA01000001">
    <property type="protein sequence ID" value="EEQ95796.1"/>
    <property type="molecule type" value="Genomic_DNA"/>
</dbReference>
<evidence type="ECO:0000256" key="3">
    <source>
        <dbReference type="ARBA" id="ARBA00005708"/>
    </source>
</evidence>
<dbReference type="PANTHER" id="PTHR42844">
    <property type="entry name" value="DIHYDRONEOPTERIN ALDOLASE 1-RELATED"/>
    <property type="match status" value="1"/>
</dbReference>
<dbReference type="SUPFAM" id="SSF55620">
    <property type="entry name" value="Tetrahydrobiopterin biosynthesis enzymes-like"/>
    <property type="match status" value="1"/>
</dbReference>
<dbReference type="GO" id="GO:0046654">
    <property type="term" value="P:tetrahydrofolate biosynthetic process"/>
    <property type="evidence" value="ECO:0007669"/>
    <property type="project" value="UniProtKB-UniRule"/>
</dbReference>
<name>C4WIZ5_9HYPH</name>
<dbReference type="UniPathway" id="UPA00077">
    <property type="reaction ID" value="UER00154"/>
</dbReference>
<keyword evidence="5 6" id="KW-0456">Lyase</keyword>
<evidence type="ECO:0000313" key="9">
    <source>
        <dbReference type="Proteomes" id="UP000004386"/>
    </source>
</evidence>
<dbReference type="EC" id="4.1.2.25" evidence="6"/>
<dbReference type="Proteomes" id="UP000004386">
    <property type="component" value="Unassembled WGS sequence"/>
</dbReference>
<protein>
    <recommendedName>
        <fullName evidence="6">7,8-dihydroneopterin aldolase</fullName>
        <ecNumber evidence="6">4.1.2.25</ecNumber>
    </recommendedName>
</protein>
<dbReference type="GO" id="GO:0004150">
    <property type="term" value="F:dihydroneopterin aldolase activity"/>
    <property type="evidence" value="ECO:0007669"/>
    <property type="project" value="UniProtKB-UniRule"/>
</dbReference>
<organism evidence="8 9">
    <name type="scientific">Brucella intermedia LMG 3301</name>
    <dbReference type="NCBI Taxonomy" id="641118"/>
    <lineage>
        <taxon>Bacteria</taxon>
        <taxon>Pseudomonadati</taxon>
        <taxon>Pseudomonadota</taxon>
        <taxon>Alphaproteobacteria</taxon>
        <taxon>Hyphomicrobiales</taxon>
        <taxon>Brucellaceae</taxon>
        <taxon>Brucella/Ochrobactrum group</taxon>
        <taxon>Brucella</taxon>
    </lineage>
</organism>
<reference evidence="8 9" key="1">
    <citation type="submission" date="2009-05" db="EMBL/GenBank/DDBJ databases">
        <authorList>
            <person name="Setubal J.C."/>
            <person name="Boyle S."/>
            <person name="Crasta O.R."/>
            <person name="Gillespie J.J."/>
            <person name="Kenyon R.W."/>
            <person name="Lu J."/>
            <person name="Mane S."/>
            <person name="Nagrani S."/>
            <person name="Shallom J.M."/>
            <person name="Shallom S."/>
            <person name="Shukla M."/>
            <person name="Snyder E.E."/>
            <person name="Sobral B.W."/>
            <person name="Wattam A.R."/>
            <person name="Will R."/>
            <person name="Williams K."/>
            <person name="Yoo H."/>
            <person name="Munk C."/>
            <person name="Tapia R."/>
            <person name="Green L."/>
            <person name="Rogers Y."/>
            <person name="Detter J.C."/>
            <person name="Bruce D."/>
            <person name="Brettin T.S."/>
            <person name="Tsolis R."/>
        </authorList>
    </citation>
    <scope>NUCLEOTIDE SEQUENCE [LARGE SCALE GENOMIC DNA]</scope>
    <source>
        <strain evidence="8 9">LMG 3301</strain>
    </source>
</reference>
<dbReference type="GO" id="GO:0016787">
    <property type="term" value="F:hydrolase activity"/>
    <property type="evidence" value="ECO:0007669"/>
    <property type="project" value="UniProtKB-KW"/>
</dbReference>
<dbReference type="NCBIfam" id="TIGR00526">
    <property type="entry name" value="folB_dom"/>
    <property type="match status" value="1"/>
</dbReference>
<evidence type="ECO:0000256" key="4">
    <source>
        <dbReference type="ARBA" id="ARBA00022909"/>
    </source>
</evidence>
<evidence type="ECO:0000256" key="1">
    <source>
        <dbReference type="ARBA" id="ARBA00001353"/>
    </source>
</evidence>
<dbReference type="InterPro" id="IPR043133">
    <property type="entry name" value="GTP-CH-I_C/QueF"/>
</dbReference>
<dbReference type="CDD" id="cd00534">
    <property type="entry name" value="DHNA_DHNTPE"/>
    <property type="match status" value="1"/>
</dbReference>
<gene>
    <name evidence="8" type="primary">folB</name>
    <name evidence="8" type="ORF">OINT_1001190</name>
</gene>
<dbReference type="Pfam" id="PF02152">
    <property type="entry name" value="FolB"/>
    <property type="match status" value="1"/>
</dbReference>
<dbReference type="InterPro" id="IPR006157">
    <property type="entry name" value="FolB_dom"/>
</dbReference>
<keyword evidence="8" id="KW-0378">Hydrolase</keyword>
<evidence type="ECO:0000259" key="7">
    <source>
        <dbReference type="SMART" id="SM00905"/>
    </source>
</evidence>
<proteinExistence type="inferred from homology"/>
<evidence type="ECO:0000313" key="8">
    <source>
        <dbReference type="EMBL" id="EEQ95796.1"/>
    </source>
</evidence>
<comment type="pathway">
    <text evidence="2 6">Cofactor biosynthesis; tetrahydrofolate biosynthesis; 2-amino-4-hydroxy-6-hydroxymethyl-7,8-dihydropteridine diphosphate from 7,8-dihydroneopterin triphosphate: step 3/4.</text>
</comment>
<dbReference type="GO" id="GO:0005737">
    <property type="term" value="C:cytoplasm"/>
    <property type="evidence" value="ECO:0007669"/>
    <property type="project" value="TreeGrafter"/>
</dbReference>
<accession>C4WIZ5</accession>
<dbReference type="GO" id="GO:0046656">
    <property type="term" value="P:folic acid biosynthetic process"/>
    <property type="evidence" value="ECO:0007669"/>
    <property type="project" value="UniProtKB-UniRule"/>
</dbReference>
<comment type="function">
    <text evidence="6">Catalyzes the conversion of 7,8-dihydroneopterin to 6-hydroxymethyl-7,8-dihydropterin.</text>
</comment>
<dbReference type="PANTHER" id="PTHR42844:SF1">
    <property type="entry name" value="DIHYDRONEOPTERIN ALDOLASE 1-RELATED"/>
    <property type="match status" value="1"/>
</dbReference>
<dbReference type="NCBIfam" id="TIGR00525">
    <property type="entry name" value="folB"/>
    <property type="match status" value="1"/>
</dbReference>
<evidence type="ECO:0000256" key="6">
    <source>
        <dbReference type="RuleBase" id="RU362079"/>
    </source>
</evidence>
<dbReference type="HOGENOM" id="CLU_112632_1_4_5"/>
<keyword evidence="4 6" id="KW-0289">Folate biosynthesis</keyword>
<comment type="caution">
    <text evidence="8">The sequence shown here is derived from an EMBL/GenBank/DDBJ whole genome shotgun (WGS) entry which is preliminary data.</text>
</comment>
<dbReference type="AlphaFoldDB" id="C4WIZ5"/>
<evidence type="ECO:0000256" key="2">
    <source>
        <dbReference type="ARBA" id="ARBA00005013"/>
    </source>
</evidence>
<dbReference type="SMART" id="SM00905">
    <property type="entry name" value="FolB"/>
    <property type="match status" value="1"/>
</dbReference>
<dbReference type="InterPro" id="IPR006156">
    <property type="entry name" value="Dihydroneopterin_aldolase"/>
</dbReference>